<proteinExistence type="predicted"/>
<accession>A0A2U2XEP6</accession>
<reference evidence="2 3" key="1">
    <citation type="submission" date="2018-05" db="EMBL/GenBank/DDBJ databases">
        <title>Brumimicrobium oceani sp. nov., isolated from coastal sediment.</title>
        <authorList>
            <person name="Kou Y."/>
        </authorList>
    </citation>
    <scope>NUCLEOTIDE SEQUENCE [LARGE SCALE GENOMIC DNA]</scope>
    <source>
        <strain evidence="2 3">C305</strain>
    </source>
</reference>
<evidence type="ECO:0000256" key="1">
    <source>
        <dbReference type="SAM" id="MobiDB-lite"/>
    </source>
</evidence>
<feature type="compositionally biased region" description="Low complexity" evidence="1">
    <location>
        <begin position="286"/>
        <end position="300"/>
    </location>
</feature>
<feature type="region of interest" description="Disordered" evidence="1">
    <location>
        <begin position="275"/>
        <end position="342"/>
    </location>
</feature>
<organism evidence="2 3">
    <name type="scientific">Brumimicrobium oceani</name>
    <dbReference type="NCBI Taxonomy" id="2100725"/>
    <lineage>
        <taxon>Bacteria</taxon>
        <taxon>Pseudomonadati</taxon>
        <taxon>Bacteroidota</taxon>
        <taxon>Flavobacteriia</taxon>
        <taxon>Flavobacteriales</taxon>
        <taxon>Crocinitomicaceae</taxon>
        <taxon>Brumimicrobium</taxon>
    </lineage>
</organism>
<dbReference type="PANTHER" id="PTHR32305:SF15">
    <property type="entry name" value="PROTEIN RHSA-RELATED"/>
    <property type="match status" value="1"/>
</dbReference>
<evidence type="ECO:0008006" key="4">
    <source>
        <dbReference type="Google" id="ProtNLM"/>
    </source>
</evidence>
<evidence type="ECO:0000313" key="3">
    <source>
        <dbReference type="Proteomes" id="UP000245370"/>
    </source>
</evidence>
<dbReference type="PANTHER" id="PTHR32305">
    <property type="match status" value="1"/>
</dbReference>
<feature type="compositionally biased region" description="Basic and acidic residues" evidence="1">
    <location>
        <begin position="320"/>
        <end position="342"/>
    </location>
</feature>
<dbReference type="AlphaFoldDB" id="A0A2U2XEP6"/>
<dbReference type="RefSeq" id="WP_109358361.1">
    <property type="nucleotide sequence ID" value="NZ_QFRJ01000002.1"/>
</dbReference>
<keyword evidence="3" id="KW-1185">Reference proteome</keyword>
<name>A0A2U2XEP6_9FLAO</name>
<protein>
    <recommendedName>
        <fullName evidence="4">RHS repeat-associated core domain-containing protein</fullName>
    </recommendedName>
</protein>
<dbReference type="InterPro" id="IPR022385">
    <property type="entry name" value="Rhs_assc_core"/>
</dbReference>
<dbReference type="Gene3D" id="2.180.10.10">
    <property type="entry name" value="RHS repeat-associated core"/>
    <property type="match status" value="1"/>
</dbReference>
<dbReference type="NCBIfam" id="TIGR03696">
    <property type="entry name" value="Rhs_assc_core"/>
    <property type="match status" value="1"/>
</dbReference>
<dbReference type="EMBL" id="QFRJ01000002">
    <property type="protein sequence ID" value="PWH86243.1"/>
    <property type="molecule type" value="Genomic_DNA"/>
</dbReference>
<gene>
    <name evidence="2" type="ORF">DIT68_03100</name>
</gene>
<evidence type="ECO:0000313" key="2">
    <source>
        <dbReference type="EMBL" id="PWH86243.1"/>
    </source>
</evidence>
<dbReference type="PROSITE" id="PS51257">
    <property type="entry name" value="PROKAR_LIPOPROTEIN"/>
    <property type="match status" value="1"/>
</dbReference>
<dbReference type="Proteomes" id="UP000245370">
    <property type="component" value="Unassembled WGS sequence"/>
</dbReference>
<sequence>MGCKKLTYNETLSPLKVVCNNLNVSGISCVGSYRYGFNGMEKDDNIKGEGNSYDFGARIYDPRVGRWLSRDALEGKKPFLSPYQAFKNNPLMYTDPDGNDEYLSYIITNEKTGKTTRLDVLTAHSTKIIAFGSSKDVHSNNYYDFRTVKTITQHQDGTTSITTNYEILYEDGIKDFDLSYGSSNVKPNGYIKDEADGWTWGVGLSPETQPGGFRLTSDDGGASPTKTISENDVESRDIGDLLDALGALKNGSLGSDDADKIKDIVDMVQDLNELVPLDGGGGTGSGSASSSSSGESPSNGVNNDSIWVKQKHTWITPAGRDSKIDSTKVKKGEEHKVSNRVK</sequence>
<reference evidence="2 3" key="2">
    <citation type="submission" date="2018-05" db="EMBL/GenBank/DDBJ databases">
        <authorList>
            <person name="Lanie J.A."/>
            <person name="Ng W.-L."/>
            <person name="Kazmierczak K.M."/>
            <person name="Andrzejewski T.M."/>
            <person name="Davidsen T.M."/>
            <person name="Wayne K.J."/>
            <person name="Tettelin H."/>
            <person name="Glass J.I."/>
            <person name="Rusch D."/>
            <person name="Podicherti R."/>
            <person name="Tsui H.-C.T."/>
            <person name="Winkler M.E."/>
        </authorList>
    </citation>
    <scope>NUCLEOTIDE SEQUENCE [LARGE SCALE GENOMIC DNA]</scope>
    <source>
        <strain evidence="2 3">C305</strain>
    </source>
</reference>
<dbReference type="OrthoDB" id="2972467at2"/>
<dbReference type="InterPro" id="IPR050708">
    <property type="entry name" value="T6SS_VgrG/RHS"/>
</dbReference>
<comment type="caution">
    <text evidence="2">The sequence shown here is derived from an EMBL/GenBank/DDBJ whole genome shotgun (WGS) entry which is preliminary data.</text>
</comment>